<organism evidence="2 3">
    <name type="scientific">Fictibacillus marinisediminis</name>
    <dbReference type="NCBI Taxonomy" id="2878389"/>
    <lineage>
        <taxon>Bacteria</taxon>
        <taxon>Bacillati</taxon>
        <taxon>Bacillota</taxon>
        <taxon>Bacilli</taxon>
        <taxon>Bacillales</taxon>
        <taxon>Fictibacillaceae</taxon>
        <taxon>Fictibacillus</taxon>
    </lineage>
</organism>
<feature type="region of interest" description="Disordered" evidence="1">
    <location>
        <begin position="98"/>
        <end position="120"/>
    </location>
</feature>
<dbReference type="EMBL" id="JAIWJX010000002">
    <property type="protein sequence ID" value="MCK6255391.1"/>
    <property type="molecule type" value="Genomic_DNA"/>
</dbReference>
<dbReference type="RefSeq" id="WP_336606239.1">
    <property type="nucleotide sequence ID" value="NZ_JAIWJX010000002.1"/>
</dbReference>
<reference evidence="2" key="1">
    <citation type="submission" date="2021-09" db="EMBL/GenBank/DDBJ databases">
        <title>Genome analysis of Fictibacillus sp. KIGAM418 isolated from marine sediment.</title>
        <authorList>
            <person name="Seo M.-J."/>
            <person name="Cho E.-S."/>
            <person name="Hwang C.Y."/>
        </authorList>
    </citation>
    <scope>NUCLEOTIDE SEQUENCE</scope>
    <source>
        <strain evidence="2">KIGAM418</strain>
    </source>
</reference>
<proteinExistence type="predicted"/>
<dbReference type="AlphaFoldDB" id="A0A9X1X8E1"/>
<feature type="compositionally biased region" description="Basic and acidic residues" evidence="1">
    <location>
        <begin position="1"/>
        <end position="22"/>
    </location>
</feature>
<gene>
    <name evidence="2" type="ORF">LCY76_01965</name>
</gene>
<protein>
    <submittedName>
        <fullName evidence="2">DUF3905 domain-containing protein</fullName>
    </submittedName>
</protein>
<comment type="caution">
    <text evidence="2">The sequence shown here is derived from an EMBL/GenBank/DDBJ whole genome shotgun (WGS) entry which is preliminary data.</text>
</comment>
<dbReference type="Pfam" id="PF13045">
    <property type="entry name" value="DUF3905"/>
    <property type="match status" value="1"/>
</dbReference>
<keyword evidence="3" id="KW-1185">Reference proteome</keyword>
<evidence type="ECO:0000256" key="1">
    <source>
        <dbReference type="SAM" id="MobiDB-lite"/>
    </source>
</evidence>
<evidence type="ECO:0000313" key="3">
    <source>
        <dbReference type="Proteomes" id="UP001139011"/>
    </source>
</evidence>
<name>A0A9X1X8E1_9BACL</name>
<dbReference type="Proteomes" id="UP001139011">
    <property type="component" value="Unassembled WGS sequence"/>
</dbReference>
<feature type="compositionally biased region" description="Basic and acidic residues" evidence="1">
    <location>
        <begin position="111"/>
        <end position="120"/>
    </location>
</feature>
<sequence length="120" mass="13664">MVDHKNNKEEENLEKPYIEETMPHQASSPSFKGTGMKMQPPFVNDYGVVIGDSKYNSENSPLNNWSEDTDPEIMAGDQWVHPTNDIGWNTAENRDLIEKNVKPKGAPFTHPTKDTSFRKD</sequence>
<evidence type="ECO:0000313" key="2">
    <source>
        <dbReference type="EMBL" id="MCK6255391.1"/>
    </source>
</evidence>
<accession>A0A9X1X8E1</accession>
<dbReference type="InterPro" id="IPR024999">
    <property type="entry name" value="DUF3905"/>
</dbReference>
<feature type="region of interest" description="Disordered" evidence="1">
    <location>
        <begin position="1"/>
        <end position="38"/>
    </location>
</feature>